<dbReference type="InterPro" id="IPR011701">
    <property type="entry name" value="MFS"/>
</dbReference>
<comment type="catalytic activity">
    <reaction evidence="12">
        <text>L-lysyl-L-alpha-amino acid(out) = L-lysyl-L-alpha-amino acid(in)</text>
        <dbReference type="Rhea" id="RHEA:79387"/>
        <dbReference type="ChEBI" id="CHEBI:229965"/>
    </reaction>
</comment>
<proteinExistence type="inferred from homology"/>
<dbReference type="Pfam" id="PF07690">
    <property type="entry name" value="MFS_1"/>
    <property type="match status" value="1"/>
</dbReference>
<feature type="transmembrane region" description="Helical" evidence="25">
    <location>
        <begin position="206"/>
        <end position="227"/>
    </location>
</feature>
<feature type="transmembrane region" description="Helical" evidence="25">
    <location>
        <begin position="389"/>
        <end position="411"/>
    </location>
</feature>
<evidence type="ECO:0000259" key="26">
    <source>
        <dbReference type="PROSITE" id="PS50850"/>
    </source>
</evidence>
<evidence type="ECO:0000256" key="4">
    <source>
        <dbReference type="ARBA" id="ARBA00022692"/>
    </source>
</evidence>
<accession>L1NHD2</accession>
<comment type="catalytic activity">
    <reaction evidence="16">
        <text>L-lysyl-L-lysine(out) = L-lysyl-L-lysine(in)</text>
        <dbReference type="Rhea" id="RHEA:79403"/>
        <dbReference type="ChEBI" id="CHEBI:229956"/>
    </reaction>
</comment>
<evidence type="ECO:0000256" key="15">
    <source>
        <dbReference type="ARBA" id="ARBA00044899"/>
    </source>
</evidence>
<evidence type="ECO:0000256" key="5">
    <source>
        <dbReference type="ARBA" id="ARBA00022989"/>
    </source>
</evidence>
<comment type="catalytic activity">
    <reaction evidence="18">
        <text>L-histidyl-L-alpha-amino acid(out) = L-histidyl-L-alpha-amino acid(in)</text>
        <dbReference type="Rhea" id="RHEA:79379"/>
        <dbReference type="ChEBI" id="CHEBI:229964"/>
    </reaction>
</comment>
<evidence type="ECO:0000256" key="20">
    <source>
        <dbReference type="ARBA" id="ARBA00044924"/>
    </source>
</evidence>
<dbReference type="EMBL" id="AMEQ01000012">
    <property type="protein sequence ID" value="EKY02617.1"/>
    <property type="molecule type" value="Genomic_DNA"/>
</dbReference>
<feature type="transmembrane region" description="Helical" evidence="25">
    <location>
        <begin position="326"/>
        <end position="346"/>
    </location>
</feature>
<reference evidence="27 28" key="1">
    <citation type="submission" date="2012-05" db="EMBL/GenBank/DDBJ databases">
        <authorList>
            <person name="Weinstock G."/>
            <person name="Sodergren E."/>
            <person name="Lobos E.A."/>
            <person name="Fulton L."/>
            <person name="Fulton R."/>
            <person name="Courtney L."/>
            <person name="Fronick C."/>
            <person name="O'Laughlin M."/>
            <person name="Godfrey J."/>
            <person name="Wilson R.M."/>
            <person name="Miner T."/>
            <person name="Farmer C."/>
            <person name="Delehaunty K."/>
            <person name="Cordes M."/>
            <person name="Minx P."/>
            <person name="Tomlinson C."/>
            <person name="Chen J."/>
            <person name="Wollam A."/>
            <person name="Pepin K.H."/>
            <person name="Bhonagiri V."/>
            <person name="Zhang X."/>
            <person name="Suruliraj S."/>
            <person name="Warren W."/>
            <person name="Mitreva M."/>
            <person name="Mardis E.R."/>
            <person name="Wilson R.K."/>
        </authorList>
    </citation>
    <scope>NUCLEOTIDE SEQUENCE [LARGE SCALE GENOMIC DNA]</scope>
    <source>
        <strain evidence="27 28">F0037</strain>
    </source>
</reference>
<keyword evidence="3" id="KW-0813">Transport</keyword>
<feature type="transmembrane region" description="Helical" evidence="25">
    <location>
        <begin position="12"/>
        <end position="33"/>
    </location>
</feature>
<evidence type="ECO:0000256" key="16">
    <source>
        <dbReference type="ARBA" id="ARBA00044900"/>
    </source>
</evidence>
<evidence type="ECO:0000256" key="9">
    <source>
        <dbReference type="ARBA" id="ARBA00044878"/>
    </source>
</evidence>
<dbReference type="InterPro" id="IPR036259">
    <property type="entry name" value="MFS_trans_sf"/>
</dbReference>
<comment type="catalytic activity">
    <reaction evidence="17">
        <text>L-arginyl-glycine(out) = L-arginyl-glycine(in)</text>
        <dbReference type="Rhea" id="RHEA:79391"/>
        <dbReference type="ChEBI" id="CHEBI:229955"/>
    </reaction>
</comment>
<dbReference type="Proteomes" id="UP000010408">
    <property type="component" value="Unassembled WGS sequence"/>
</dbReference>
<feature type="transmembrane region" description="Helical" evidence="25">
    <location>
        <begin position="138"/>
        <end position="160"/>
    </location>
</feature>
<name>L1NHD2_9PORP</name>
<dbReference type="InterPro" id="IPR020846">
    <property type="entry name" value="MFS_dom"/>
</dbReference>
<keyword evidence="6 25" id="KW-0472">Membrane</keyword>
<feature type="transmembrane region" description="Helical" evidence="25">
    <location>
        <begin position="85"/>
        <end position="104"/>
    </location>
</feature>
<comment type="function">
    <text evidence="23">Lysosomal dipeptide uniporter that selectively exports lysine, arginine or histidine-containing dipeptides with a net positive charge from the lysosome lumen into the cytosol. Could play a role in a specific type of protein O-glycosylation indirectly regulating macrophages migration and tissue invasion. Also essential for liver homeostasis.</text>
</comment>
<evidence type="ECO:0000256" key="8">
    <source>
        <dbReference type="ARBA" id="ARBA00044876"/>
    </source>
</evidence>
<keyword evidence="7" id="KW-0458">Lysosome</keyword>
<dbReference type="PANTHER" id="PTHR23512">
    <property type="entry name" value="MAJOR FACILITATOR SUPERFAMILY DOMAIN-CONTAINING PROTEIN 1"/>
    <property type="match status" value="1"/>
</dbReference>
<evidence type="ECO:0000256" key="22">
    <source>
        <dbReference type="ARBA" id="ARBA00045018"/>
    </source>
</evidence>
<dbReference type="SUPFAM" id="SSF103473">
    <property type="entry name" value="MFS general substrate transporter"/>
    <property type="match status" value="1"/>
</dbReference>
<keyword evidence="5 25" id="KW-1133">Transmembrane helix</keyword>
<evidence type="ECO:0000256" key="7">
    <source>
        <dbReference type="ARBA" id="ARBA00023228"/>
    </source>
</evidence>
<evidence type="ECO:0000313" key="28">
    <source>
        <dbReference type="Proteomes" id="UP000010408"/>
    </source>
</evidence>
<gene>
    <name evidence="27" type="ORF">HMPREF9134_00353</name>
</gene>
<dbReference type="STRING" id="1127696.HMPREF9134_00353"/>
<dbReference type="GO" id="GO:0022857">
    <property type="term" value="F:transmembrane transporter activity"/>
    <property type="evidence" value="ECO:0007669"/>
    <property type="project" value="InterPro"/>
</dbReference>
<evidence type="ECO:0000256" key="1">
    <source>
        <dbReference type="ARBA" id="ARBA00004155"/>
    </source>
</evidence>
<comment type="catalytic activity">
    <reaction evidence="20">
        <text>L-lysyl-glycine(out) = L-lysyl-glycine(in)</text>
        <dbReference type="Rhea" id="RHEA:79407"/>
        <dbReference type="ChEBI" id="CHEBI:191202"/>
    </reaction>
</comment>
<keyword evidence="4 25" id="KW-0812">Transmembrane</keyword>
<feature type="transmembrane region" description="Helical" evidence="25">
    <location>
        <begin position="53"/>
        <end position="78"/>
    </location>
</feature>
<comment type="catalytic activity">
    <reaction evidence="11">
        <text>L-alpha-aminoacyl-L-histidine(out) = L-alpha-aminoacyl-L-histidine(in)</text>
        <dbReference type="Rhea" id="RHEA:79375"/>
        <dbReference type="ChEBI" id="CHEBI:229967"/>
    </reaction>
</comment>
<dbReference type="HOGENOM" id="CLU_024694_2_0_10"/>
<organism evidence="27 28">
    <name type="scientific">Porphyromonas catoniae F0037</name>
    <dbReference type="NCBI Taxonomy" id="1127696"/>
    <lineage>
        <taxon>Bacteria</taxon>
        <taxon>Pseudomonadati</taxon>
        <taxon>Bacteroidota</taxon>
        <taxon>Bacteroidia</taxon>
        <taxon>Bacteroidales</taxon>
        <taxon>Porphyromonadaceae</taxon>
        <taxon>Porphyromonas</taxon>
    </lineage>
</organism>
<feature type="transmembrane region" description="Helical" evidence="25">
    <location>
        <begin position="358"/>
        <end position="377"/>
    </location>
</feature>
<comment type="catalytic activity">
    <reaction evidence="8">
        <text>L-lysyl-L-alanine(out) = L-lysyl-L-alanine(in)</text>
        <dbReference type="Rhea" id="RHEA:79399"/>
        <dbReference type="ChEBI" id="CHEBI:229954"/>
    </reaction>
</comment>
<evidence type="ECO:0000256" key="11">
    <source>
        <dbReference type="ARBA" id="ARBA00044884"/>
    </source>
</evidence>
<comment type="subcellular location">
    <subcellularLocation>
        <location evidence="1">Lysosome membrane</location>
        <topology evidence="1">Multi-pass membrane protein</topology>
    </subcellularLocation>
</comment>
<dbReference type="PANTHER" id="PTHR23512:SF3">
    <property type="entry name" value="MAJOR FACILITATOR SUPERFAMILY DOMAIN-CONTAINING PROTEIN 1"/>
    <property type="match status" value="1"/>
</dbReference>
<comment type="subunit">
    <text evidence="24">Homodimer. Interacts with lysosomal protein GLMP (via lumenal domain); the interaction starts while both proteins are still in the endoplasmic reticulum and is required for stabilization of MFSD1 in lysosomes but has no direct effect on its targeting to lysosomes or transporter activity.</text>
</comment>
<dbReference type="InterPro" id="IPR052187">
    <property type="entry name" value="MFSD1"/>
</dbReference>
<evidence type="ECO:0000256" key="24">
    <source>
        <dbReference type="ARBA" id="ARBA00046376"/>
    </source>
</evidence>
<evidence type="ECO:0000313" key="27">
    <source>
        <dbReference type="EMBL" id="EKY02617.1"/>
    </source>
</evidence>
<feature type="transmembrane region" description="Helical" evidence="25">
    <location>
        <begin position="300"/>
        <end position="319"/>
    </location>
</feature>
<evidence type="ECO:0000256" key="18">
    <source>
        <dbReference type="ARBA" id="ARBA00044912"/>
    </source>
</evidence>
<dbReference type="AlphaFoldDB" id="L1NHD2"/>
<dbReference type="GO" id="GO:0005765">
    <property type="term" value="C:lysosomal membrane"/>
    <property type="evidence" value="ECO:0007669"/>
    <property type="project" value="UniProtKB-SubCell"/>
</dbReference>
<evidence type="ECO:0000256" key="3">
    <source>
        <dbReference type="ARBA" id="ARBA00022448"/>
    </source>
</evidence>
<comment type="catalytic activity">
    <reaction evidence="9">
        <text>L-histidyl-glycine(out) = L-histidyl-glycine(in)</text>
        <dbReference type="Rhea" id="RHEA:79395"/>
        <dbReference type="ChEBI" id="CHEBI:229957"/>
    </reaction>
</comment>
<comment type="catalytic activity">
    <reaction evidence="13">
        <text>L-alpha-aminoacyl-L-lysine(out) = L-alpha-aminoacyl-L-lysine(in)</text>
        <dbReference type="Rhea" id="RHEA:79383"/>
        <dbReference type="ChEBI" id="CHEBI:229966"/>
    </reaction>
</comment>
<evidence type="ECO:0000256" key="14">
    <source>
        <dbReference type="ARBA" id="ARBA00044898"/>
    </source>
</evidence>
<evidence type="ECO:0000256" key="2">
    <source>
        <dbReference type="ARBA" id="ARBA00008335"/>
    </source>
</evidence>
<dbReference type="eggNOG" id="COG2223">
    <property type="taxonomic scope" value="Bacteria"/>
</dbReference>
<comment type="catalytic activity">
    <reaction evidence="15">
        <text>L-arginyl-L-alpha-amino acid(out) = L-arginyl-L-alpha-amino acid(in)</text>
        <dbReference type="Rhea" id="RHEA:79371"/>
        <dbReference type="ChEBI" id="CHEBI:84315"/>
    </reaction>
</comment>
<protein>
    <recommendedName>
        <fullName evidence="21">Lysosomal dipeptide transporter MFSD1</fullName>
    </recommendedName>
    <alternativeName>
        <fullName evidence="22">Major facilitator superfamily domain-containing protein 1</fullName>
    </alternativeName>
</protein>
<evidence type="ECO:0000256" key="21">
    <source>
        <dbReference type="ARBA" id="ARBA00044985"/>
    </source>
</evidence>
<dbReference type="PROSITE" id="PS50850">
    <property type="entry name" value="MFS"/>
    <property type="match status" value="1"/>
</dbReference>
<comment type="similarity">
    <text evidence="2">Belongs to the major facilitator superfamily.</text>
</comment>
<evidence type="ECO:0000256" key="25">
    <source>
        <dbReference type="SAM" id="Phobius"/>
    </source>
</evidence>
<comment type="caution">
    <text evidence="27">The sequence shown here is derived from an EMBL/GenBank/DDBJ whole genome shotgun (WGS) entry which is preliminary data.</text>
</comment>
<feature type="transmembrane region" description="Helical" evidence="25">
    <location>
        <begin position="172"/>
        <end position="194"/>
    </location>
</feature>
<evidence type="ECO:0000256" key="23">
    <source>
        <dbReference type="ARBA" id="ARBA00045709"/>
    </source>
</evidence>
<dbReference type="RefSeq" id="WP_005468505.1">
    <property type="nucleotide sequence ID" value="NZ_KB291042.1"/>
</dbReference>
<evidence type="ECO:0000256" key="19">
    <source>
        <dbReference type="ARBA" id="ARBA00044919"/>
    </source>
</evidence>
<sequence>MEQLRSSLRDKPAVRWGALALVSLTMFFAYMFVDVLSPVKILVEKELGWDSTVFGLYGGSEFFLNVFVGFLILAGIILDKMGVRFTALLSGSLMVIGAGLKVYALSTTFRNGGIGYETISGLTGGIKNVFGWELPPTAMLASLGFMIFGCGTEMAGVTVSRAIVKWFKGKEMALAMGIEMALARFGVFMIFRISPWLSEKFETVQAPVIFCALLLCIGLLLYVVYWFMDRALDNELGDEEIEEEEPFKFSDLGKVFGKGIFWIVALLCVLYYSAIFPFQKFATEMLHYKVGFELKEASDIFSYFPIGAMIVTPFLGYFLDRKGKGATMLILGSILMIVCHMTFALYPFVSGSSSSTAVAFSAIILLGISFSLVPATLWPSVPKLIDNKVLGSAYSAIFWIQNVGLMSVPIIVGSVLDSVNKNVPEGQPKDYTLAMLIFASFGVAAFVLSAFLKIVDKKKGYGLELPNVKK</sequence>
<evidence type="ECO:0000256" key="12">
    <source>
        <dbReference type="ARBA" id="ARBA00044891"/>
    </source>
</evidence>
<feature type="transmembrane region" description="Helical" evidence="25">
    <location>
        <begin position="431"/>
        <end position="452"/>
    </location>
</feature>
<evidence type="ECO:0000256" key="17">
    <source>
        <dbReference type="ARBA" id="ARBA00044903"/>
    </source>
</evidence>
<dbReference type="Gene3D" id="1.20.1250.20">
    <property type="entry name" value="MFS general substrate transporter like domains"/>
    <property type="match status" value="2"/>
</dbReference>
<comment type="catalytic activity">
    <reaction evidence="19">
        <text>L-alanyl-L-lysine(out) = L-alanyl-L-lysine(in)</text>
        <dbReference type="Rhea" id="RHEA:79415"/>
        <dbReference type="ChEBI" id="CHEBI:192470"/>
    </reaction>
</comment>
<comment type="catalytic activity">
    <reaction evidence="14">
        <text>L-aspartyl-L-lysine(out) = L-aspartyl-L-lysine(in)</text>
        <dbReference type="Rhea" id="RHEA:79411"/>
        <dbReference type="ChEBI" id="CHEBI:229953"/>
    </reaction>
</comment>
<comment type="catalytic activity">
    <reaction evidence="10">
        <text>L-alpha-aminoacyl-L-arginine(out) = L-alpha-aminoacyl-L-arginine(in)</text>
        <dbReference type="Rhea" id="RHEA:79367"/>
        <dbReference type="ChEBI" id="CHEBI:229968"/>
    </reaction>
</comment>
<evidence type="ECO:0000256" key="6">
    <source>
        <dbReference type="ARBA" id="ARBA00023136"/>
    </source>
</evidence>
<evidence type="ECO:0000256" key="10">
    <source>
        <dbReference type="ARBA" id="ARBA00044881"/>
    </source>
</evidence>
<feature type="domain" description="Major facilitator superfamily (MFS) profile" evidence="26">
    <location>
        <begin position="18"/>
        <end position="457"/>
    </location>
</feature>
<dbReference type="PATRIC" id="fig|1127696.3.peg.301"/>
<feature type="transmembrane region" description="Helical" evidence="25">
    <location>
        <begin position="260"/>
        <end position="280"/>
    </location>
</feature>
<evidence type="ECO:0000256" key="13">
    <source>
        <dbReference type="ARBA" id="ARBA00044893"/>
    </source>
</evidence>